<reference evidence="2" key="1">
    <citation type="journal article" date="2023" name="Front. Plant Sci.">
        <title>Chromosomal-level genome assembly of Melastoma candidum provides insights into trichome evolution.</title>
        <authorList>
            <person name="Zhong Y."/>
            <person name="Wu W."/>
            <person name="Sun C."/>
            <person name="Zou P."/>
            <person name="Liu Y."/>
            <person name="Dai S."/>
            <person name="Zhou R."/>
        </authorList>
    </citation>
    <scope>NUCLEOTIDE SEQUENCE [LARGE SCALE GENOMIC DNA]</scope>
</reference>
<name>A0ACB9RSR4_9MYRT</name>
<proteinExistence type="predicted"/>
<comment type="caution">
    <text evidence="1">The sequence shown here is derived from an EMBL/GenBank/DDBJ whole genome shotgun (WGS) entry which is preliminary data.</text>
</comment>
<dbReference type="EMBL" id="CM042882">
    <property type="protein sequence ID" value="KAI4381944.1"/>
    <property type="molecule type" value="Genomic_DNA"/>
</dbReference>
<protein>
    <submittedName>
        <fullName evidence="1">Uncharacterized protein</fullName>
    </submittedName>
</protein>
<sequence>MPLPLCAIPNCTTDLQCGGTTPPLPPSTLTALQALNLTDRQCVPDKAGRNHNCKCNEESNNALGQRALPCFKRCSVNGDCEGVLFGRPKPQLPPPSNSAPPKPREQEVN</sequence>
<evidence type="ECO:0000313" key="2">
    <source>
        <dbReference type="Proteomes" id="UP001057402"/>
    </source>
</evidence>
<keyword evidence="2" id="KW-1185">Reference proteome</keyword>
<accession>A0ACB9RSR4</accession>
<organism evidence="1 2">
    <name type="scientific">Melastoma candidum</name>
    <dbReference type="NCBI Taxonomy" id="119954"/>
    <lineage>
        <taxon>Eukaryota</taxon>
        <taxon>Viridiplantae</taxon>
        <taxon>Streptophyta</taxon>
        <taxon>Embryophyta</taxon>
        <taxon>Tracheophyta</taxon>
        <taxon>Spermatophyta</taxon>
        <taxon>Magnoliopsida</taxon>
        <taxon>eudicotyledons</taxon>
        <taxon>Gunneridae</taxon>
        <taxon>Pentapetalae</taxon>
        <taxon>rosids</taxon>
        <taxon>malvids</taxon>
        <taxon>Myrtales</taxon>
        <taxon>Melastomataceae</taxon>
        <taxon>Melastomatoideae</taxon>
        <taxon>Melastomateae</taxon>
        <taxon>Melastoma</taxon>
    </lineage>
</organism>
<gene>
    <name evidence="1" type="ORF">MLD38_007960</name>
</gene>
<dbReference type="Proteomes" id="UP001057402">
    <property type="component" value="Chromosome 3"/>
</dbReference>
<evidence type="ECO:0000313" key="1">
    <source>
        <dbReference type="EMBL" id="KAI4381944.1"/>
    </source>
</evidence>